<keyword evidence="7" id="KW-0175">Coiled coil</keyword>
<evidence type="ECO:0000256" key="1">
    <source>
        <dbReference type="ARBA" id="ARBA00004236"/>
    </source>
</evidence>
<dbReference type="SMART" id="SM00283">
    <property type="entry name" value="MA"/>
    <property type="match status" value="1"/>
</dbReference>
<keyword evidence="8" id="KW-0812">Transmembrane</keyword>
<gene>
    <name evidence="11" type="ORF">J2Z32_003379</name>
</gene>
<reference evidence="11 12" key="1">
    <citation type="submission" date="2021-03" db="EMBL/GenBank/DDBJ databases">
        <title>Genomic Encyclopedia of Type Strains, Phase IV (KMG-IV): sequencing the most valuable type-strain genomes for metagenomic binning, comparative biology and taxonomic classification.</title>
        <authorList>
            <person name="Goeker M."/>
        </authorList>
    </citation>
    <scope>NUCLEOTIDE SEQUENCE [LARGE SCALE GENOMIC DNA]</scope>
    <source>
        <strain evidence="11 12">DSM 14349</strain>
    </source>
</reference>
<dbReference type="SUPFAM" id="SSF58104">
    <property type="entry name" value="Methyl-accepting chemotaxis protein (MCP) signaling domain"/>
    <property type="match status" value="1"/>
</dbReference>
<dbReference type="EMBL" id="JAGGKG010000018">
    <property type="protein sequence ID" value="MBP1906715.1"/>
    <property type="molecule type" value="Genomic_DNA"/>
</dbReference>
<dbReference type="PROSITE" id="PS50885">
    <property type="entry name" value="HAMP"/>
    <property type="match status" value="1"/>
</dbReference>
<protein>
    <submittedName>
        <fullName evidence="11">Methyl-accepting chemotaxis protein</fullName>
    </submittedName>
</protein>
<dbReference type="CDD" id="cd11386">
    <property type="entry name" value="MCP_signal"/>
    <property type="match status" value="1"/>
</dbReference>
<dbReference type="Pfam" id="PF00672">
    <property type="entry name" value="HAMP"/>
    <property type="match status" value="1"/>
</dbReference>
<keyword evidence="2" id="KW-1003">Cell membrane</keyword>
<feature type="coiled-coil region" evidence="7">
    <location>
        <begin position="82"/>
        <end position="120"/>
    </location>
</feature>
<dbReference type="CDD" id="cd06225">
    <property type="entry name" value="HAMP"/>
    <property type="match status" value="1"/>
</dbReference>
<name>A0ABS4FW21_9BACL</name>
<keyword evidence="12" id="KW-1185">Reference proteome</keyword>
<dbReference type="InterPro" id="IPR004089">
    <property type="entry name" value="MCPsignal_dom"/>
</dbReference>
<keyword evidence="4 6" id="KW-0807">Transducer</keyword>
<dbReference type="InterPro" id="IPR003660">
    <property type="entry name" value="HAMP_dom"/>
</dbReference>
<evidence type="ECO:0000259" key="10">
    <source>
        <dbReference type="PROSITE" id="PS50885"/>
    </source>
</evidence>
<dbReference type="Proteomes" id="UP001519272">
    <property type="component" value="Unassembled WGS sequence"/>
</dbReference>
<proteinExistence type="inferred from homology"/>
<evidence type="ECO:0000256" key="4">
    <source>
        <dbReference type="ARBA" id="ARBA00023224"/>
    </source>
</evidence>
<dbReference type="PANTHER" id="PTHR32089">
    <property type="entry name" value="METHYL-ACCEPTING CHEMOTAXIS PROTEIN MCPB"/>
    <property type="match status" value="1"/>
</dbReference>
<evidence type="ECO:0000256" key="5">
    <source>
        <dbReference type="ARBA" id="ARBA00029447"/>
    </source>
</evidence>
<dbReference type="Gene3D" id="6.10.340.10">
    <property type="match status" value="1"/>
</dbReference>
<dbReference type="Pfam" id="PF00015">
    <property type="entry name" value="MCPsignal"/>
    <property type="match status" value="1"/>
</dbReference>
<dbReference type="Pfam" id="PF12729">
    <property type="entry name" value="4HB_MCP_1"/>
    <property type="match status" value="1"/>
</dbReference>
<dbReference type="InterPro" id="IPR024478">
    <property type="entry name" value="HlyB_4HB_MCP"/>
</dbReference>
<feature type="transmembrane region" description="Helical" evidence="8">
    <location>
        <begin position="200"/>
        <end position="222"/>
    </location>
</feature>
<evidence type="ECO:0000313" key="12">
    <source>
        <dbReference type="Proteomes" id="UP001519272"/>
    </source>
</evidence>
<evidence type="ECO:0000256" key="3">
    <source>
        <dbReference type="ARBA" id="ARBA00023136"/>
    </source>
</evidence>
<dbReference type="RefSeq" id="WP_210090315.1">
    <property type="nucleotide sequence ID" value="NZ_JAGGKG010000018.1"/>
</dbReference>
<evidence type="ECO:0000313" key="11">
    <source>
        <dbReference type="EMBL" id="MBP1906715.1"/>
    </source>
</evidence>
<feature type="domain" description="Methyl-accepting transducer" evidence="9">
    <location>
        <begin position="296"/>
        <end position="532"/>
    </location>
</feature>
<keyword evidence="3 8" id="KW-0472">Membrane</keyword>
<evidence type="ECO:0000256" key="8">
    <source>
        <dbReference type="SAM" id="Phobius"/>
    </source>
</evidence>
<keyword evidence="8" id="KW-1133">Transmembrane helix</keyword>
<evidence type="ECO:0000256" key="6">
    <source>
        <dbReference type="PROSITE-ProRule" id="PRU00284"/>
    </source>
</evidence>
<feature type="domain" description="HAMP" evidence="10">
    <location>
        <begin position="224"/>
        <end position="277"/>
    </location>
</feature>
<comment type="subcellular location">
    <subcellularLocation>
        <location evidence="1">Cell membrane</location>
    </subcellularLocation>
</comment>
<comment type="similarity">
    <text evidence="5">Belongs to the methyl-accepting chemotaxis (MCP) protein family.</text>
</comment>
<accession>A0ABS4FW21</accession>
<dbReference type="Gene3D" id="1.10.287.950">
    <property type="entry name" value="Methyl-accepting chemotaxis protein"/>
    <property type="match status" value="1"/>
</dbReference>
<organism evidence="11 12">
    <name type="scientific">Paenibacillus turicensis</name>
    <dbReference type="NCBI Taxonomy" id="160487"/>
    <lineage>
        <taxon>Bacteria</taxon>
        <taxon>Bacillati</taxon>
        <taxon>Bacillota</taxon>
        <taxon>Bacilli</taxon>
        <taxon>Bacillales</taxon>
        <taxon>Paenibacillaceae</taxon>
        <taxon>Paenibacillus</taxon>
    </lineage>
</organism>
<sequence>MENKKETKQRNFKMTIRTKMLLGFLSIVVLLAAVSAYSVNQIQGMTSKSEKINNVLMPTVTLLGIMNGDISDVERYALNIIVEKNPQEIEKAKESLEKLLEKFNKEREQLKELAPQINKDNNEIRSVLTEFNNNFEEYIIKVPEFVEQGVQNNYDTASQLHGEAYPLWNTANDNITKLIELVNEEASLASNSALELAQQAFIAIITLTIAAVVIALVIAFLISIMISKPVKKISEAANQIANGDLTGEAITLRNRDELNDLAISFNIMTTNLRSMIEAVGTTSEQVAASSEELQASAEQNTKASEQISEIVEELATGTSGQVDIVSRSSQAMNEMATGSGQIAELAQSVSESAIDAANQSAEGNVIIQEAVEQMGSVQASITSLSKLMMGLGERSAEIGTITEVINGIARQTNLLALNAAIEAARAGEHGRGFAVVADEVRKLAEESSTSAQKITDLVHLMQQDTSQAVAAVKENSVETENGMEVVTKAGHAFEQILNAVNKVAGEIQEVSAGAEQMAASSDEVVKYMEQISSIAMGASEGAHNVSAATEEQLASMEEIAASSSSLSQMAEQLQEHVNKFKV</sequence>
<dbReference type="PROSITE" id="PS50111">
    <property type="entry name" value="CHEMOTAXIS_TRANSDUC_2"/>
    <property type="match status" value="1"/>
</dbReference>
<evidence type="ECO:0000256" key="2">
    <source>
        <dbReference type="ARBA" id="ARBA00022475"/>
    </source>
</evidence>
<evidence type="ECO:0000259" key="9">
    <source>
        <dbReference type="PROSITE" id="PS50111"/>
    </source>
</evidence>
<comment type="caution">
    <text evidence="11">The sequence shown here is derived from an EMBL/GenBank/DDBJ whole genome shotgun (WGS) entry which is preliminary data.</text>
</comment>
<dbReference type="PRINTS" id="PR00260">
    <property type="entry name" value="CHEMTRNSDUCR"/>
</dbReference>
<dbReference type="SMART" id="SM00304">
    <property type="entry name" value="HAMP"/>
    <property type="match status" value="1"/>
</dbReference>
<evidence type="ECO:0000256" key="7">
    <source>
        <dbReference type="SAM" id="Coils"/>
    </source>
</evidence>
<dbReference type="InterPro" id="IPR004090">
    <property type="entry name" value="Chemotax_Me-accpt_rcpt"/>
</dbReference>
<dbReference type="PANTHER" id="PTHR32089:SF112">
    <property type="entry name" value="LYSOZYME-LIKE PROTEIN-RELATED"/>
    <property type="match status" value="1"/>
</dbReference>